<dbReference type="InterPro" id="IPR036034">
    <property type="entry name" value="PDZ_sf"/>
</dbReference>
<reference evidence="3 4" key="1">
    <citation type="submission" date="2020-05" db="EMBL/GenBank/DDBJ databases">
        <title>Draft genome sequence of Desulfovibrio sp. strain HN2T.</title>
        <authorList>
            <person name="Ueno A."/>
            <person name="Tamazawa S."/>
            <person name="Tamamura S."/>
            <person name="Murakami T."/>
            <person name="Kiyama T."/>
            <person name="Inomata H."/>
            <person name="Amano Y."/>
            <person name="Miyakawa K."/>
            <person name="Tamaki H."/>
            <person name="Naganuma T."/>
            <person name="Kaneko K."/>
        </authorList>
    </citation>
    <scope>NUCLEOTIDE SEQUENCE [LARGE SCALE GENOMIC DNA]</scope>
    <source>
        <strain evidence="3 4">HN2</strain>
    </source>
</reference>
<accession>A0A7J0BFH9</accession>
<name>A0A7J0BFH9_9BACT</name>
<dbReference type="InterPro" id="IPR007314">
    <property type="entry name" value="Cofac_haem-bd_dom"/>
</dbReference>
<dbReference type="PROSITE" id="PS50106">
    <property type="entry name" value="PDZ"/>
    <property type="match status" value="1"/>
</dbReference>
<dbReference type="RefSeq" id="WP_174404010.1">
    <property type="nucleotide sequence ID" value="NZ_BLVO01000005.1"/>
</dbReference>
<feature type="domain" description="PDZ" evidence="2">
    <location>
        <begin position="421"/>
        <end position="468"/>
    </location>
</feature>
<keyword evidence="4" id="KW-1185">Reference proteome</keyword>
<feature type="compositionally biased region" description="Polar residues" evidence="1">
    <location>
        <begin position="308"/>
        <end position="323"/>
    </location>
</feature>
<evidence type="ECO:0000313" key="3">
    <source>
        <dbReference type="EMBL" id="GFM32298.1"/>
    </source>
</evidence>
<dbReference type="EMBL" id="BLVO01000005">
    <property type="protein sequence ID" value="GFM32298.1"/>
    <property type="molecule type" value="Genomic_DNA"/>
</dbReference>
<dbReference type="SUPFAM" id="SSF50156">
    <property type="entry name" value="PDZ domain-like"/>
    <property type="match status" value="1"/>
</dbReference>
<protein>
    <submittedName>
        <fullName evidence="3">PDZ domain-containing protein</fullName>
    </submittedName>
</protein>
<dbReference type="Pfam" id="PF13180">
    <property type="entry name" value="PDZ_2"/>
    <property type="match status" value="1"/>
</dbReference>
<dbReference type="Pfam" id="PF04187">
    <property type="entry name" value="Cofac_haem_bdg"/>
    <property type="match status" value="2"/>
</dbReference>
<dbReference type="AlphaFoldDB" id="A0A7J0BFH9"/>
<proteinExistence type="predicted"/>
<dbReference type="Gene3D" id="3.40.50.11550">
    <property type="match status" value="1"/>
</dbReference>
<evidence type="ECO:0000256" key="1">
    <source>
        <dbReference type="SAM" id="MobiDB-lite"/>
    </source>
</evidence>
<dbReference type="CDD" id="cd14727">
    <property type="entry name" value="ChanN-like"/>
    <property type="match status" value="1"/>
</dbReference>
<evidence type="ECO:0000313" key="4">
    <source>
        <dbReference type="Proteomes" id="UP000503840"/>
    </source>
</evidence>
<comment type="caution">
    <text evidence="3">The sequence shown here is derived from an EMBL/GenBank/DDBJ whole genome shotgun (WGS) entry which is preliminary data.</text>
</comment>
<organism evidence="3 4">
    <name type="scientific">Desulfovibrio subterraneus</name>
    <dbReference type="NCBI Taxonomy" id="2718620"/>
    <lineage>
        <taxon>Bacteria</taxon>
        <taxon>Pseudomonadati</taxon>
        <taxon>Thermodesulfobacteriota</taxon>
        <taxon>Desulfovibrionia</taxon>
        <taxon>Desulfovibrionales</taxon>
        <taxon>Desulfovibrionaceae</taxon>
        <taxon>Desulfovibrio</taxon>
    </lineage>
</organism>
<dbReference type="Gene3D" id="2.30.42.10">
    <property type="match status" value="1"/>
</dbReference>
<feature type="region of interest" description="Disordered" evidence="1">
    <location>
        <begin position="230"/>
        <end position="334"/>
    </location>
</feature>
<dbReference type="Proteomes" id="UP000503840">
    <property type="component" value="Unassembled WGS sequence"/>
</dbReference>
<gene>
    <name evidence="3" type="ORF">DSM101010T_06630</name>
</gene>
<feature type="compositionally biased region" description="Polar residues" evidence="1">
    <location>
        <begin position="252"/>
        <end position="294"/>
    </location>
</feature>
<dbReference type="SUPFAM" id="SSF159501">
    <property type="entry name" value="EreA/ChaN-like"/>
    <property type="match status" value="2"/>
</dbReference>
<sequence length="517" mass="54994">MGLTAGLRSLSALCILAFLIILGGCAHQAQPPVPKSAALLPGLEEGTLLVANGTATPLLTNTASFVERARNADFILIGEGHTVPCDHLMQARLMQALSDSGQRFTVGLEMFPIDHQPLLDKVNAGSVPLDQFANATDWKKAWGYDSDLYRPVFETVYARKLPLRALNVPQTIVKKVSRGGISSLAPEERALLPAKIIPASDAQREALQEMFDAHRAMVNGTMTKVAGMMKGQKPAAMAGKTPSVPAPERSPDQTPDQTLKQAPQSADSQPSDMNVTGVQGSGSQPSDTQASGTRPSDILASGTLPAGMQQSVTQPSGDQSAQAASPAPKDKMTGRMDRFFLIQSLWDTAMAEQAIKAKDETGNPVVVLIGSGHVEFGWGMAHRIRKLHPESRVLLVTPWRGTEPLDPLEADMQYYCRLTHQSRMGFSLLQVDGGAQVLDVLPGSRAAKAGFMKGDIITAANGTAVDSMWVLHTAGLEAAKAGKDLVFTVLRGTVQTELVMPVGKTEESSPPQAPAAN</sequence>
<dbReference type="SMART" id="SM00228">
    <property type="entry name" value="PDZ"/>
    <property type="match status" value="1"/>
</dbReference>
<evidence type="ECO:0000259" key="2">
    <source>
        <dbReference type="PROSITE" id="PS50106"/>
    </source>
</evidence>
<dbReference type="InterPro" id="IPR001478">
    <property type="entry name" value="PDZ"/>
</dbReference>